<dbReference type="OrthoDB" id="4062651at2759"/>
<feature type="non-terminal residue" evidence="2">
    <location>
        <position position="1"/>
    </location>
</feature>
<dbReference type="PROSITE" id="PS50011">
    <property type="entry name" value="PROTEIN_KINASE_DOM"/>
    <property type="match status" value="1"/>
</dbReference>
<dbReference type="AlphaFoldDB" id="A0A067M6B8"/>
<keyword evidence="3" id="KW-1185">Reference proteome</keyword>
<gene>
    <name evidence="2" type="ORF">BOTBODRAFT_114594</name>
</gene>
<accession>A0A067M6B8</accession>
<evidence type="ECO:0000313" key="3">
    <source>
        <dbReference type="Proteomes" id="UP000027195"/>
    </source>
</evidence>
<dbReference type="EMBL" id="KL198059">
    <property type="protein sequence ID" value="KDQ11303.1"/>
    <property type="molecule type" value="Genomic_DNA"/>
</dbReference>
<sequence>RLTREISTWRNLDHPRIIKLYGISSSFGKFPALVSPWYNNGDARAFLRAHPNANRHKLLRGVVAAVQYLHGLQPAVAHGDIKAANVLVQDDGEACLGDFGLSRFIQHVSTGFTTTVFSGTPRWMAPELLFSKNDDVAPVTKEGDVYALGCLALELVSGMQPFTSIKMPGTVLLKIAQGERPNAKEYNSTVLKGDLWSLLELCWDKDPEKRPSIDVVVKKMEAILEAHHHA</sequence>
<dbReference type="PIRSF" id="PIRSF000654">
    <property type="entry name" value="Integrin-linked_kinase"/>
    <property type="match status" value="1"/>
</dbReference>
<dbReference type="InterPro" id="IPR000719">
    <property type="entry name" value="Prot_kinase_dom"/>
</dbReference>
<dbReference type="Proteomes" id="UP000027195">
    <property type="component" value="Unassembled WGS sequence"/>
</dbReference>
<dbReference type="Pfam" id="PF00069">
    <property type="entry name" value="Pkinase"/>
    <property type="match status" value="1"/>
</dbReference>
<feature type="domain" description="Protein kinase" evidence="1">
    <location>
        <begin position="1"/>
        <end position="230"/>
    </location>
</feature>
<dbReference type="InterPro" id="IPR051681">
    <property type="entry name" value="Ser/Thr_Kinases-Pseudokinases"/>
</dbReference>
<dbReference type="Gene3D" id="1.10.510.10">
    <property type="entry name" value="Transferase(Phosphotransferase) domain 1"/>
    <property type="match status" value="1"/>
</dbReference>
<dbReference type="PROSITE" id="PS00108">
    <property type="entry name" value="PROTEIN_KINASE_ST"/>
    <property type="match status" value="1"/>
</dbReference>
<dbReference type="PANTHER" id="PTHR44329">
    <property type="entry name" value="SERINE/THREONINE-PROTEIN KINASE TNNI3K-RELATED"/>
    <property type="match status" value="1"/>
</dbReference>
<dbReference type="InterPro" id="IPR011009">
    <property type="entry name" value="Kinase-like_dom_sf"/>
</dbReference>
<dbReference type="SMART" id="SM00220">
    <property type="entry name" value="S_TKc"/>
    <property type="match status" value="1"/>
</dbReference>
<reference evidence="3" key="1">
    <citation type="journal article" date="2014" name="Proc. Natl. Acad. Sci. U.S.A.">
        <title>Extensive sampling of basidiomycete genomes demonstrates inadequacy of the white-rot/brown-rot paradigm for wood decay fungi.</title>
        <authorList>
            <person name="Riley R."/>
            <person name="Salamov A.A."/>
            <person name="Brown D.W."/>
            <person name="Nagy L.G."/>
            <person name="Floudas D."/>
            <person name="Held B.W."/>
            <person name="Levasseur A."/>
            <person name="Lombard V."/>
            <person name="Morin E."/>
            <person name="Otillar R."/>
            <person name="Lindquist E.A."/>
            <person name="Sun H."/>
            <person name="LaButti K.M."/>
            <person name="Schmutz J."/>
            <person name="Jabbour D."/>
            <person name="Luo H."/>
            <person name="Baker S.E."/>
            <person name="Pisabarro A.G."/>
            <person name="Walton J.D."/>
            <person name="Blanchette R.A."/>
            <person name="Henrissat B."/>
            <person name="Martin F."/>
            <person name="Cullen D."/>
            <person name="Hibbett D.S."/>
            <person name="Grigoriev I.V."/>
        </authorList>
    </citation>
    <scope>NUCLEOTIDE SEQUENCE [LARGE SCALE GENOMIC DNA]</scope>
    <source>
        <strain evidence="3">FD-172 SS1</strain>
    </source>
</reference>
<dbReference type="SUPFAM" id="SSF56112">
    <property type="entry name" value="Protein kinase-like (PK-like)"/>
    <property type="match status" value="1"/>
</dbReference>
<evidence type="ECO:0000259" key="1">
    <source>
        <dbReference type="PROSITE" id="PS50011"/>
    </source>
</evidence>
<dbReference type="InParanoid" id="A0A067M6B8"/>
<dbReference type="PANTHER" id="PTHR44329:SF214">
    <property type="entry name" value="PROTEIN KINASE DOMAIN-CONTAINING PROTEIN"/>
    <property type="match status" value="1"/>
</dbReference>
<evidence type="ECO:0000313" key="2">
    <source>
        <dbReference type="EMBL" id="KDQ11303.1"/>
    </source>
</evidence>
<protein>
    <recommendedName>
        <fullName evidence="1">Protein kinase domain-containing protein</fullName>
    </recommendedName>
</protein>
<dbReference type="GO" id="GO:0004674">
    <property type="term" value="F:protein serine/threonine kinase activity"/>
    <property type="evidence" value="ECO:0007669"/>
    <property type="project" value="TreeGrafter"/>
</dbReference>
<dbReference type="HOGENOM" id="CLU_000288_7_18_1"/>
<dbReference type="InterPro" id="IPR008271">
    <property type="entry name" value="Ser/Thr_kinase_AS"/>
</dbReference>
<name>A0A067M6B8_BOTB1</name>
<dbReference type="STRING" id="930990.A0A067M6B8"/>
<organism evidence="2 3">
    <name type="scientific">Botryobasidium botryosum (strain FD-172 SS1)</name>
    <dbReference type="NCBI Taxonomy" id="930990"/>
    <lineage>
        <taxon>Eukaryota</taxon>
        <taxon>Fungi</taxon>
        <taxon>Dikarya</taxon>
        <taxon>Basidiomycota</taxon>
        <taxon>Agaricomycotina</taxon>
        <taxon>Agaricomycetes</taxon>
        <taxon>Cantharellales</taxon>
        <taxon>Botryobasidiaceae</taxon>
        <taxon>Botryobasidium</taxon>
    </lineage>
</organism>
<dbReference type="GO" id="GO:0005524">
    <property type="term" value="F:ATP binding"/>
    <property type="evidence" value="ECO:0007669"/>
    <property type="project" value="InterPro"/>
</dbReference>
<proteinExistence type="predicted"/>